<organism evidence="3 4">
    <name type="scientific">Actinokineospora xionganensis</name>
    <dbReference type="NCBI Taxonomy" id="2684470"/>
    <lineage>
        <taxon>Bacteria</taxon>
        <taxon>Bacillati</taxon>
        <taxon>Actinomycetota</taxon>
        <taxon>Actinomycetes</taxon>
        <taxon>Pseudonocardiales</taxon>
        <taxon>Pseudonocardiaceae</taxon>
        <taxon>Actinokineospora</taxon>
    </lineage>
</organism>
<accession>A0ABR7LBJ2</accession>
<name>A0ABR7LBJ2_9PSEU</name>
<dbReference type="EMBL" id="JABVED010000013">
    <property type="protein sequence ID" value="MBC6449937.1"/>
    <property type="molecule type" value="Genomic_DNA"/>
</dbReference>
<keyword evidence="2" id="KW-1133">Transmembrane helix</keyword>
<dbReference type="Proteomes" id="UP000734823">
    <property type="component" value="Unassembled WGS sequence"/>
</dbReference>
<dbReference type="RefSeq" id="WP_187222975.1">
    <property type="nucleotide sequence ID" value="NZ_JABVED010000013.1"/>
</dbReference>
<feature type="compositionally biased region" description="Basic and acidic residues" evidence="1">
    <location>
        <begin position="150"/>
        <end position="165"/>
    </location>
</feature>
<evidence type="ECO:0000313" key="3">
    <source>
        <dbReference type="EMBL" id="MBC6449937.1"/>
    </source>
</evidence>
<comment type="caution">
    <text evidence="3">The sequence shown here is derived from an EMBL/GenBank/DDBJ whole genome shotgun (WGS) entry which is preliminary data.</text>
</comment>
<evidence type="ECO:0008006" key="5">
    <source>
        <dbReference type="Google" id="ProtNLM"/>
    </source>
</evidence>
<feature type="transmembrane region" description="Helical" evidence="2">
    <location>
        <begin position="101"/>
        <end position="122"/>
    </location>
</feature>
<feature type="compositionally biased region" description="Pro residues" evidence="1">
    <location>
        <begin position="176"/>
        <end position="194"/>
    </location>
</feature>
<feature type="compositionally biased region" description="Basic and acidic residues" evidence="1">
    <location>
        <begin position="126"/>
        <end position="142"/>
    </location>
</feature>
<keyword evidence="2" id="KW-0472">Membrane</keyword>
<keyword evidence="4" id="KW-1185">Reference proteome</keyword>
<gene>
    <name evidence="3" type="ORF">GPZ80_22505</name>
</gene>
<keyword evidence="2" id="KW-0812">Transmembrane</keyword>
<feature type="region of interest" description="Disordered" evidence="1">
    <location>
        <begin position="1"/>
        <end position="95"/>
    </location>
</feature>
<proteinExistence type="predicted"/>
<reference evidence="3 4" key="1">
    <citation type="submission" date="2020-06" db="EMBL/GenBank/DDBJ databases">
        <title>Actinokineospora xiongansis sp. nov., isolated from soil of Baiyangdian.</title>
        <authorList>
            <person name="Zhang X."/>
        </authorList>
    </citation>
    <scope>NUCLEOTIDE SEQUENCE [LARGE SCALE GENOMIC DNA]</scope>
    <source>
        <strain evidence="3 4">HBU206404</strain>
    </source>
</reference>
<feature type="compositionally biased region" description="Low complexity" evidence="1">
    <location>
        <begin position="43"/>
        <end position="93"/>
    </location>
</feature>
<feature type="region of interest" description="Disordered" evidence="1">
    <location>
        <begin position="117"/>
        <end position="200"/>
    </location>
</feature>
<evidence type="ECO:0000313" key="4">
    <source>
        <dbReference type="Proteomes" id="UP000734823"/>
    </source>
</evidence>
<evidence type="ECO:0000256" key="1">
    <source>
        <dbReference type="SAM" id="MobiDB-lite"/>
    </source>
</evidence>
<protein>
    <recommendedName>
        <fullName evidence="5">Translation initiation factor IF-2</fullName>
    </recommendedName>
</protein>
<evidence type="ECO:0000256" key="2">
    <source>
        <dbReference type="SAM" id="Phobius"/>
    </source>
</evidence>
<sequence>MTDTPRPNPDDRAAGKAADVANTPPDPGTQPTAALPDPNQSDVAQTAATQPDQAAAQPEAAAQPTVAAQPAAASPAEPVAARPGAPVAAAAPAKPKRTVSLLIAGLVGAGLLVAGGVGGYFIGEAGDDHRRGGPGFAREDRMGPGPGRGPRGDHAPWGDRGDRRGGTHTPGDFRPPGDPATPPTPPSAPTPAAPAPTTSS</sequence>